<keyword evidence="3" id="KW-0560">Oxidoreductase</keyword>
<evidence type="ECO:0000313" key="4">
    <source>
        <dbReference type="EMBL" id="KEO92065.1"/>
    </source>
</evidence>
<dbReference type="FunFam" id="3.40.50.720:FF:000084">
    <property type="entry name" value="Short-chain dehydrogenase reductase"/>
    <property type="match status" value="1"/>
</dbReference>
<dbReference type="GO" id="GO:0008670">
    <property type="term" value="F:2,4-dienoyl-CoA reductase (NADPH) activity"/>
    <property type="evidence" value="ECO:0007669"/>
    <property type="project" value="InterPro"/>
</dbReference>
<keyword evidence="5" id="KW-1185">Reference proteome</keyword>
<accession>A0A074MGW2</accession>
<dbReference type="SUPFAM" id="SSF51735">
    <property type="entry name" value="NAD(P)-binding Rossmann-fold domains"/>
    <property type="match status" value="1"/>
</dbReference>
<reference evidence="4 5" key="1">
    <citation type="submission" date="2014-04" db="EMBL/GenBank/DDBJ databases">
        <title>A comprehensive comparison of genomes of Erythrobacter spp. strains.</title>
        <authorList>
            <person name="Zheng Q."/>
        </authorList>
    </citation>
    <scope>NUCLEOTIDE SEQUENCE [LARGE SCALE GENOMIC DNA]</scope>
    <source>
        <strain evidence="4 5">DSM 6997</strain>
    </source>
</reference>
<proteinExistence type="inferred from homology"/>
<dbReference type="PANTHER" id="PTHR43296:SF2">
    <property type="entry name" value="PEROXISOMAL 2,4-DIENOYL-COA REDUCTASE [(3E)-ENOYL-COA-PRODUCING]"/>
    <property type="match status" value="1"/>
</dbReference>
<dbReference type="AlphaFoldDB" id="A0A074MGW2"/>
<dbReference type="Gene3D" id="3.40.50.720">
    <property type="entry name" value="NAD(P)-binding Rossmann-like Domain"/>
    <property type="match status" value="1"/>
</dbReference>
<dbReference type="InterPro" id="IPR036291">
    <property type="entry name" value="NAD(P)-bd_dom_sf"/>
</dbReference>
<dbReference type="PRINTS" id="PR00081">
    <property type="entry name" value="GDHRDH"/>
</dbReference>
<dbReference type="RefSeq" id="WP_034958445.1">
    <property type="nucleotide sequence ID" value="NZ_JMIW01000001.1"/>
</dbReference>
<protein>
    <submittedName>
        <fullName evidence="4">Short-chain dehydrogenase</fullName>
    </submittedName>
</protein>
<dbReference type="NCBIfam" id="NF005752">
    <property type="entry name" value="PRK07576.1"/>
    <property type="match status" value="1"/>
</dbReference>
<dbReference type="InterPro" id="IPR045017">
    <property type="entry name" value="DECR2-like"/>
</dbReference>
<comment type="similarity">
    <text evidence="1">Belongs to the short-chain dehydrogenases/reductases (SDR) family.</text>
</comment>
<organism evidence="4 5">
    <name type="scientific">Erythrobacter longus</name>
    <dbReference type="NCBI Taxonomy" id="1044"/>
    <lineage>
        <taxon>Bacteria</taxon>
        <taxon>Pseudomonadati</taxon>
        <taxon>Pseudomonadota</taxon>
        <taxon>Alphaproteobacteria</taxon>
        <taxon>Sphingomonadales</taxon>
        <taxon>Erythrobacteraceae</taxon>
        <taxon>Erythrobacter/Porphyrobacter group</taxon>
        <taxon>Erythrobacter</taxon>
    </lineage>
</organism>
<comment type="caution">
    <text evidence="4">The sequence shown here is derived from an EMBL/GenBank/DDBJ whole genome shotgun (WGS) entry which is preliminary data.</text>
</comment>
<dbReference type="eggNOG" id="COG1028">
    <property type="taxonomic scope" value="Bacteria"/>
</dbReference>
<evidence type="ECO:0000256" key="1">
    <source>
        <dbReference type="ARBA" id="ARBA00006484"/>
    </source>
</evidence>
<dbReference type="InterPro" id="IPR002347">
    <property type="entry name" value="SDR_fam"/>
</dbReference>
<evidence type="ECO:0000313" key="5">
    <source>
        <dbReference type="Proteomes" id="UP000027647"/>
    </source>
</evidence>
<evidence type="ECO:0000256" key="2">
    <source>
        <dbReference type="ARBA" id="ARBA00022857"/>
    </source>
</evidence>
<evidence type="ECO:0000256" key="3">
    <source>
        <dbReference type="ARBA" id="ARBA00023002"/>
    </source>
</evidence>
<sequence length="270" mass="27797">MSEHAGKTVFITGGTSGINLGIAKGFVREGAKVAVIGRDPERAANAEAEIKAECKTAKTSGGDALGFSCDVRDYNAVEAALARVAEAFGTIDVLVAGAAGNFYAPLLGMSANAFRTVVDIDLFGTFNAFRASYPFLTKPGASLIAISAGQADRASAMQAHACAAKAGVNQLTKVCAVEWGPAGVRANIISPGGIADTVGVKFLSKDPAQFDEAIGRIPSKRLGTVDEIADMAKFLSSDAARYVNGQVIYVDGGLYAGDASTDCLNPPPRK</sequence>
<dbReference type="Pfam" id="PF13561">
    <property type="entry name" value="adh_short_C2"/>
    <property type="match status" value="1"/>
</dbReference>
<dbReference type="OrthoDB" id="286404at2"/>
<keyword evidence="2" id="KW-0521">NADP</keyword>
<dbReference type="GO" id="GO:0009062">
    <property type="term" value="P:fatty acid catabolic process"/>
    <property type="evidence" value="ECO:0007669"/>
    <property type="project" value="InterPro"/>
</dbReference>
<dbReference type="PANTHER" id="PTHR43296">
    <property type="entry name" value="PEROXISOMAL 2,4-DIENOYL-COA REDUCTASE"/>
    <property type="match status" value="1"/>
</dbReference>
<gene>
    <name evidence="4" type="ORF">EH31_05175</name>
</gene>
<dbReference type="STRING" id="1044.EH31_05175"/>
<dbReference type="EMBL" id="JMIW01000001">
    <property type="protein sequence ID" value="KEO92065.1"/>
    <property type="molecule type" value="Genomic_DNA"/>
</dbReference>
<name>A0A074MGW2_ERYLO</name>
<dbReference type="Proteomes" id="UP000027647">
    <property type="component" value="Unassembled WGS sequence"/>
</dbReference>